<keyword evidence="2" id="KW-0963">Cytoplasm</keyword>
<feature type="non-terminal residue" evidence="6">
    <location>
        <position position="660"/>
    </location>
</feature>
<accession>A0AAE0GSQ8</accession>
<sequence>MADDDEKLVKEAKSLPWPDRFAHKHWKVRSEAYQDIVEKSGRYANLSDPGMKDFGSFAHKAVLDTNPNAQTKAFEALQALLQNQADVDFASKMGSAILAAIVTKGLAARPATLKIIFECCMQFVELEAADVVVENMLKAFSNKLAKVIAAALDVLIEAVTQFGVGVMPAKPILKELPSLFDNKDKNVREKTKDLSVVLVRYIGRNVAEGLLFDKMRDTARKDVEDLLGKVEGEPLRPGRLTRKQQQAAAERAATRTDADEEGVADEPGEEAAQVDLAGDPYDYAEPVEILGALDKPFLSIEGEDKKFNFSTCMASAKWTHRRDGLKKLQELAGGTPKLAQGDYSEVQRTLKKCMADSNVVVVGDAVLASGNLAKSLRQGWSHSSKVLLPLFLDRFKDKNIIVVKNLHEALPLMATYCFELPEAAEDINTALSHKVPKARVETMTWLCNVFPTCRPELFKGPLQKAFLASITKLVDDATPDVRNKAVECLATFAKAGGGLNCISKVFDSLDDKKKKQLEEAVGVGGGGASTSSAPAARAAPAPAVAKSSPAKAPATRPKAAATKPKAAATKSAASKAAAPKEEENLEGGALSPEEILAKAETMFGAETCGKLGAAEWKLRLEGVGEMTEAVKEMGEGVGAEAEFITRLVAHTPGFKETNFQ</sequence>
<evidence type="ECO:0000256" key="4">
    <source>
        <dbReference type="SAM" id="MobiDB-lite"/>
    </source>
</evidence>
<dbReference type="GO" id="GO:0007051">
    <property type="term" value="P:spindle organization"/>
    <property type="evidence" value="ECO:0007669"/>
    <property type="project" value="InterPro"/>
</dbReference>
<comment type="caution">
    <text evidence="6">The sequence shown here is derived from an EMBL/GenBank/DDBJ whole genome shotgun (WGS) entry which is preliminary data.</text>
</comment>
<feature type="compositionally biased region" description="Low complexity" evidence="4">
    <location>
        <begin position="529"/>
        <end position="577"/>
    </location>
</feature>
<reference evidence="6 7" key="1">
    <citation type="journal article" date="2015" name="Genome Biol. Evol.">
        <title>Comparative Genomics of a Bacterivorous Green Alga Reveals Evolutionary Causalities and Consequences of Phago-Mixotrophic Mode of Nutrition.</title>
        <authorList>
            <person name="Burns J.A."/>
            <person name="Paasch A."/>
            <person name="Narechania A."/>
            <person name="Kim E."/>
        </authorList>
    </citation>
    <scope>NUCLEOTIDE SEQUENCE [LARGE SCALE GENOMIC DNA]</scope>
    <source>
        <strain evidence="6 7">PLY_AMNH</strain>
    </source>
</reference>
<dbReference type="Pfam" id="PF21041">
    <property type="entry name" value="XMAP215_CLASP_TOG"/>
    <property type="match status" value="2"/>
</dbReference>
<evidence type="ECO:0000256" key="2">
    <source>
        <dbReference type="ARBA" id="ARBA00022490"/>
    </source>
</evidence>
<dbReference type="GO" id="GO:0051010">
    <property type="term" value="F:microtubule plus-end binding"/>
    <property type="evidence" value="ECO:0007669"/>
    <property type="project" value="InterPro"/>
</dbReference>
<dbReference type="Gene3D" id="1.25.10.10">
    <property type="entry name" value="Leucine-rich Repeat Variant"/>
    <property type="match status" value="2"/>
</dbReference>
<evidence type="ECO:0000259" key="5">
    <source>
        <dbReference type="SMART" id="SM01349"/>
    </source>
</evidence>
<dbReference type="InterPro" id="IPR016024">
    <property type="entry name" value="ARM-type_fold"/>
</dbReference>
<evidence type="ECO:0000313" key="6">
    <source>
        <dbReference type="EMBL" id="KAK3283358.1"/>
    </source>
</evidence>
<protein>
    <submittedName>
        <fullName evidence="6">Protein MICROTUBULE ORGANIZATION 1</fullName>
    </submittedName>
</protein>
<dbReference type="GO" id="GO:0046785">
    <property type="term" value="P:microtubule polymerization"/>
    <property type="evidence" value="ECO:0007669"/>
    <property type="project" value="InterPro"/>
</dbReference>
<dbReference type="GO" id="GO:0030951">
    <property type="term" value="P:establishment or maintenance of microtubule cytoskeleton polarity"/>
    <property type="evidence" value="ECO:0007669"/>
    <property type="project" value="InterPro"/>
</dbReference>
<keyword evidence="7" id="KW-1185">Reference proteome</keyword>
<proteinExistence type="predicted"/>
<feature type="domain" description="TOG" evidence="5">
    <location>
        <begin position="3"/>
        <end position="236"/>
    </location>
</feature>
<dbReference type="GO" id="GO:0061863">
    <property type="term" value="F:microtubule plus end polymerase"/>
    <property type="evidence" value="ECO:0007669"/>
    <property type="project" value="InterPro"/>
</dbReference>
<dbReference type="InterPro" id="IPR034085">
    <property type="entry name" value="TOG"/>
</dbReference>
<dbReference type="PANTHER" id="PTHR12609">
    <property type="entry name" value="MICROTUBULE ASSOCIATED PROTEIN XMAP215"/>
    <property type="match status" value="1"/>
</dbReference>
<organism evidence="6 7">
    <name type="scientific">Cymbomonas tetramitiformis</name>
    <dbReference type="NCBI Taxonomy" id="36881"/>
    <lineage>
        <taxon>Eukaryota</taxon>
        <taxon>Viridiplantae</taxon>
        <taxon>Chlorophyta</taxon>
        <taxon>Pyramimonadophyceae</taxon>
        <taxon>Pyramimonadales</taxon>
        <taxon>Pyramimonadaceae</taxon>
        <taxon>Cymbomonas</taxon>
    </lineage>
</organism>
<feature type="region of interest" description="Disordered" evidence="4">
    <location>
        <begin position="522"/>
        <end position="590"/>
    </location>
</feature>
<dbReference type="AlphaFoldDB" id="A0AAE0GSQ8"/>
<gene>
    <name evidence="6" type="ORF">CYMTET_8941</name>
</gene>
<evidence type="ECO:0000256" key="1">
    <source>
        <dbReference type="ARBA" id="ARBA00004245"/>
    </source>
</evidence>
<evidence type="ECO:0000256" key="3">
    <source>
        <dbReference type="ARBA" id="ARBA00023212"/>
    </source>
</evidence>
<dbReference type="GO" id="GO:0005856">
    <property type="term" value="C:cytoskeleton"/>
    <property type="evidence" value="ECO:0007669"/>
    <property type="project" value="UniProtKB-SubCell"/>
</dbReference>
<dbReference type="InterPro" id="IPR045110">
    <property type="entry name" value="XMAP215"/>
</dbReference>
<comment type="subcellular location">
    <subcellularLocation>
        <location evidence="1">Cytoplasm</location>
        <location evidence="1">Cytoskeleton</location>
    </subcellularLocation>
</comment>
<name>A0AAE0GSQ8_9CHLO</name>
<feature type="compositionally biased region" description="Acidic residues" evidence="4">
    <location>
        <begin position="258"/>
        <end position="269"/>
    </location>
</feature>
<evidence type="ECO:0000313" key="7">
    <source>
        <dbReference type="Proteomes" id="UP001190700"/>
    </source>
</evidence>
<dbReference type="SUPFAM" id="SSF48371">
    <property type="entry name" value="ARM repeat"/>
    <property type="match status" value="1"/>
</dbReference>
<dbReference type="EMBL" id="LGRX02002848">
    <property type="protein sequence ID" value="KAK3283358.1"/>
    <property type="molecule type" value="Genomic_DNA"/>
</dbReference>
<feature type="domain" description="TOG" evidence="5">
    <location>
        <begin position="296"/>
        <end position="530"/>
    </location>
</feature>
<feature type="region of interest" description="Disordered" evidence="4">
    <location>
        <begin position="234"/>
        <end position="269"/>
    </location>
</feature>
<keyword evidence="3" id="KW-0206">Cytoskeleton</keyword>
<dbReference type="SMART" id="SM01349">
    <property type="entry name" value="TOG"/>
    <property type="match status" value="2"/>
</dbReference>
<dbReference type="InterPro" id="IPR048491">
    <property type="entry name" value="XMAP215_CLASP_TOG"/>
</dbReference>
<dbReference type="Proteomes" id="UP001190700">
    <property type="component" value="Unassembled WGS sequence"/>
</dbReference>
<dbReference type="InterPro" id="IPR011989">
    <property type="entry name" value="ARM-like"/>
</dbReference>